<reference evidence="1" key="1">
    <citation type="submission" date="2022-12" db="EMBL/GenBank/DDBJ databases">
        <title>Draft genome assemblies for two species of Escallonia (Escalloniales).</title>
        <authorList>
            <person name="Chanderbali A."/>
            <person name="Dervinis C."/>
            <person name="Anghel I."/>
            <person name="Soltis D."/>
            <person name="Soltis P."/>
            <person name="Zapata F."/>
        </authorList>
    </citation>
    <scope>NUCLEOTIDE SEQUENCE</scope>
    <source>
        <strain evidence="1">UCBG92.1500</strain>
        <tissue evidence="1">Leaf</tissue>
    </source>
</reference>
<evidence type="ECO:0000313" key="1">
    <source>
        <dbReference type="EMBL" id="KAK2986108.1"/>
    </source>
</evidence>
<sequence>MPVDQAELDTEQVLKRDIPCETYMTMELISGTGLQMLKRYAKKSKSYREQFLDDEAHIGHFEWSPMHKDPTVWRESITNFEDMNFESQHHWNTCYIAYPLILRQKIVTGSLRALHVGTYKRDAPELNSLKYHIPAGRTIVTDLKPKGRVMKLMNHEECRGHKKCLAAIQRLILGAKREVEDDECLRFTNEKALKSRRLSINGIRVGRSYRATRTFPNAIVCPLIFDRTVPGTRRYIQRIGGPLDHANGLSSTLAIRISGMVAWAKLGI</sequence>
<dbReference type="InterPro" id="IPR038497">
    <property type="entry name" value="ATPase_V1-cplx_hsu_C_sf"/>
</dbReference>
<dbReference type="InterPro" id="IPR016024">
    <property type="entry name" value="ARM-type_fold"/>
</dbReference>
<dbReference type="Gene3D" id="1.25.40.150">
    <property type="entry name" value="V-type ATPase, subunit H, C-terminal domain"/>
    <property type="match status" value="1"/>
</dbReference>
<protein>
    <submittedName>
        <fullName evidence="1">Uncharacterized protein</fullName>
    </submittedName>
</protein>
<gene>
    <name evidence="1" type="ORF">RJ640_024607</name>
</gene>
<evidence type="ECO:0000313" key="2">
    <source>
        <dbReference type="Proteomes" id="UP001187471"/>
    </source>
</evidence>
<dbReference type="GO" id="GO:0000221">
    <property type="term" value="C:vacuolar proton-transporting V-type ATPase, V1 domain"/>
    <property type="evidence" value="ECO:0007669"/>
    <property type="project" value="InterPro"/>
</dbReference>
<dbReference type="AlphaFoldDB" id="A0AA88RI34"/>
<dbReference type="InterPro" id="IPR004908">
    <property type="entry name" value="ATPase_V1-cplx_hsu"/>
</dbReference>
<dbReference type="EMBL" id="JAVXUO010001091">
    <property type="protein sequence ID" value="KAK2986108.1"/>
    <property type="molecule type" value="Genomic_DNA"/>
</dbReference>
<dbReference type="Proteomes" id="UP001187471">
    <property type="component" value="Unassembled WGS sequence"/>
</dbReference>
<accession>A0AA88RI34</accession>
<dbReference type="GO" id="GO:0046961">
    <property type="term" value="F:proton-transporting ATPase activity, rotational mechanism"/>
    <property type="evidence" value="ECO:0007669"/>
    <property type="project" value="InterPro"/>
</dbReference>
<comment type="caution">
    <text evidence="1">The sequence shown here is derived from an EMBL/GenBank/DDBJ whole genome shotgun (WGS) entry which is preliminary data.</text>
</comment>
<keyword evidence="2" id="KW-1185">Reference proteome</keyword>
<organism evidence="1 2">
    <name type="scientific">Escallonia rubra</name>
    <dbReference type="NCBI Taxonomy" id="112253"/>
    <lineage>
        <taxon>Eukaryota</taxon>
        <taxon>Viridiplantae</taxon>
        <taxon>Streptophyta</taxon>
        <taxon>Embryophyta</taxon>
        <taxon>Tracheophyta</taxon>
        <taxon>Spermatophyta</taxon>
        <taxon>Magnoliopsida</taxon>
        <taxon>eudicotyledons</taxon>
        <taxon>Gunneridae</taxon>
        <taxon>Pentapetalae</taxon>
        <taxon>asterids</taxon>
        <taxon>campanulids</taxon>
        <taxon>Escalloniales</taxon>
        <taxon>Escalloniaceae</taxon>
        <taxon>Escallonia</taxon>
    </lineage>
</organism>
<name>A0AA88RI34_9ASTE</name>
<dbReference type="SUPFAM" id="SSF48371">
    <property type="entry name" value="ARM repeat"/>
    <property type="match status" value="1"/>
</dbReference>
<dbReference type="PANTHER" id="PTHR10698:SF0">
    <property type="entry name" value="V-TYPE PROTON ATPASE SUBUNIT H"/>
    <property type="match status" value="1"/>
</dbReference>
<dbReference type="PANTHER" id="PTHR10698">
    <property type="entry name" value="V-TYPE PROTON ATPASE SUBUNIT H"/>
    <property type="match status" value="1"/>
</dbReference>
<proteinExistence type="predicted"/>